<evidence type="ECO:0000313" key="1">
    <source>
        <dbReference type="EMBL" id="CAG6744171.1"/>
    </source>
</evidence>
<organism evidence="1">
    <name type="scientific">Cacopsylla melanoneura</name>
    <dbReference type="NCBI Taxonomy" id="428564"/>
    <lineage>
        <taxon>Eukaryota</taxon>
        <taxon>Metazoa</taxon>
        <taxon>Ecdysozoa</taxon>
        <taxon>Arthropoda</taxon>
        <taxon>Hexapoda</taxon>
        <taxon>Insecta</taxon>
        <taxon>Pterygota</taxon>
        <taxon>Neoptera</taxon>
        <taxon>Paraneoptera</taxon>
        <taxon>Hemiptera</taxon>
        <taxon>Sternorrhyncha</taxon>
        <taxon>Psylloidea</taxon>
        <taxon>Psyllidae</taxon>
        <taxon>Psyllinae</taxon>
        <taxon>Cacopsylla</taxon>
    </lineage>
</organism>
<reference evidence="1" key="1">
    <citation type="submission" date="2021-05" db="EMBL/GenBank/DDBJ databases">
        <authorList>
            <person name="Alioto T."/>
            <person name="Alioto T."/>
            <person name="Gomez Garrido J."/>
        </authorList>
    </citation>
    <scope>NUCLEOTIDE SEQUENCE</scope>
</reference>
<accession>A0A8D8ZDI4</accession>
<sequence length="155" mass="16311">MLCGFIFVSAALSEPSVRRIKNSLTLPSTLSTMSNTMLKIKSLIRFFLRSNTAACNCASPASAFASMSSFLGETSGASVVPTIVRSFALFLMLNGGQSCASCICLTKLISLLFVDDLLFLSDVTSTSGADFGDGPPRPPFPVAANKLVPFPNVSV</sequence>
<name>A0A8D8ZDI4_9HEMI</name>
<dbReference type="EMBL" id="HBUF01461066">
    <property type="protein sequence ID" value="CAG6744171.1"/>
    <property type="molecule type" value="Transcribed_RNA"/>
</dbReference>
<dbReference type="AlphaFoldDB" id="A0A8D8ZDI4"/>
<protein>
    <submittedName>
        <fullName evidence="1">Uncharacterized protein</fullName>
    </submittedName>
</protein>
<proteinExistence type="predicted"/>